<dbReference type="SUPFAM" id="SSF52540">
    <property type="entry name" value="P-loop containing nucleoside triphosphate hydrolases"/>
    <property type="match status" value="1"/>
</dbReference>
<dbReference type="PANTHER" id="PTHR32114">
    <property type="entry name" value="ABC TRANSPORTER ABCH.3"/>
    <property type="match status" value="1"/>
</dbReference>
<accession>A0ABW4M292</accession>
<name>A0ABW4M292_9HYPH</name>
<organism evidence="3 4">
    <name type="scientific">Rhizobium helianthi</name>
    <dbReference type="NCBI Taxonomy" id="1132695"/>
    <lineage>
        <taxon>Bacteria</taxon>
        <taxon>Pseudomonadati</taxon>
        <taxon>Pseudomonadota</taxon>
        <taxon>Alphaproteobacteria</taxon>
        <taxon>Hyphomicrobiales</taxon>
        <taxon>Rhizobiaceae</taxon>
        <taxon>Rhizobium/Agrobacterium group</taxon>
        <taxon>Rhizobium</taxon>
    </lineage>
</organism>
<evidence type="ECO:0000259" key="2">
    <source>
        <dbReference type="Pfam" id="PF13166"/>
    </source>
</evidence>
<reference evidence="4" key="1">
    <citation type="journal article" date="2019" name="Int. J. Syst. Evol. Microbiol.">
        <title>The Global Catalogue of Microorganisms (GCM) 10K type strain sequencing project: providing services to taxonomists for standard genome sequencing and annotation.</title>
        <authorList>
            <consortium name="The Broad Institute Genomics Platform"/>
            <consortium name="The Broad Institute Genome Sequencing Center for Infectious Disease"/>
            <person name="Wu L."/>
            <person name="Ma J."/>
        </authorList>
    </citation>
    <scope>NUCLEOTIDE SEQUENCE [LARGE SCALE GENOMIC DNA]</scope>
    <source>
        <strain evidence="4">CG52</strain>
    </source>
</reference>
<evidence type="ECO:0000313" key="3">
    <source>
        <dbReference type="EMBL" id="MFD1745022.1"/>
    </source>
</evidence>
<dbReference type="Pfam" id="PF13166">
    <property type="entry name" value="AAA_13"/>
    <property type="match status" value="1"/>
</dbReference>
<dbReference type="Proteomes" id="UP001597322">
    <property type="component" value="Unassembled WGS sequence"/>
</dbReference>
<dbReference type="RefSeq" id="WP_377397897.1">
    <property type="nucleotide sequence ID" value="NZ_JBHUEQ010000007.1"/>
</dbReference>
<evidence type="ECO:0000313" key="4">
    <source>
        <dbReference type="Proteomes" id="UP001597322"/>
    </source>
</evidence>
<feature type="domain" description="Protein CR006 P-loop" evidence="2">
    <location>
        <begin position="11"/>
        <end position="708"/>
    </location>
</feature>
<comment type="caution">
    <text evidence="3">The sequence shown here is derived from an EMBL/GenBank/DDBJ whole genome shotgun (WGS) entry which is preliminary data.</text>
</comment>
<evidence type="ECO:0000256" key="1">
    <source>
        <dbReference type="SAM" id="Coils"/>
    </source>
</evidence>
<keyword evidence="4" id="KW-1185">Reference proteome</keyword>
<gene>
    <name evidence="3" type="ORF">ACFSE1_06045</name>
</gene>
<dbReference type="EMBL" id="JBHUEQ010000007">
    <property type="protein sequence ID" value="MFD1745022.1"/>
    <property type="molecule type" value="Genomic_DNA"/>
</dbReference>
<dbReference type="PANTHER" id="PTHR32114:SF2">
    <property type="entry name" value="ABC TRANSPORTER ABCH.3"/>
    <property type="match status" value="1"/>
</dbReference>
<feature type="coiled-coil region" evidence="1">
    <location>
        <begin position="350"/>
        <end position="391"/>
    </location>
</feature>
<dbReference type="InterPro" id="IPR027417">
    <property type="entry name" value="P-loop_NTPase"/>
</dbReference>
<dbReference type="InterPro" id="IPR026866">
    <property type="entry name" value="CR006_AAA"/>
</dbReference>
<keyword evidence="1" id="KW-0175">Coiled coil</keyword>
<proteinExistence type="predicted"/>
<dbReference type="Gene3D" id="3.40.50.300">
    <property type="entry name" value="P-loop containing nucleotide triphosphate hydrolases"/>
    <property type="match status" value="1"/>
</dbReference>
<sequence length="723" mass="82190">MLEQIDIDGVASYLGPQQSLTALRSINYVYGANGSGKTTISRIIASPAEYHTCAVRWAQNVPLECLVYNRDFVALNFTSRMRGIFTLGQQDAETLANIEKGRREVADLGEHITGKEGTLEIKTRELGELNAAFREESWKAKLKHEDQFKEAFQGVLNSKERFAERLIKEDAENQSGLKDIAELSERAATVFGPVKERVQPLRYPDRGDLIETETSPLLRKRIVGKEDVDIGPLIKKLRNSDWVKEGLKYFHDDRCPFCQQDTDHGLRDKINEYFDEQYQADVDAIATLAQRYERQASFILSGLEAMISTGSEHLDIPTLTRLHDTLKSNISLNLQHLDRKKRELSSSVELERLEGLLTEINDVIKIANDDIQKHNDLVDNLAAERASLVNDVWRHIADEYSIPLSTYKTQRNNLVAAQGGLARGIQAKTDERDQKLADLRELEKTVTSVEPTVSAINQLLASFGFRNFKLATVDGEELSYRIVRNDGTDAGDTLSEGEKTFVTFLYFYHRISGSMSESGTTSSRVVVFDDPVSSLDSDVLFIVSNLIRKIINQACNPTSAVKQVFVLTHNIYFHKEVTFDPSRSGERRSFETFWVVRKGMGHSELVGHTTNPVKTTYELLWQDVRDENRSNLTIQNTLRRIIENYFHILGNVNKDEIVQLFDGEDQQVCNSLFSWINDGSHSAHDDLYLVCDDQTASRYLRVFKEVFDRSGHSGHYDMMIRPR</sequence>
<protein>
    <submittedName>
        <fullName evidence="3">AAA family ATPase</fullName>
    </submittedName>
</protein>